<feature type="chain" id="PRO_5004191790" evidence="1">
    <location>
        <begin position="22"/>
        <end position="402"/>
    </location>
</feature>
<accession>Q1IUB0</accession>
<dbReference type="STRING" id="204669.Acid345_0535"/>
<evidence type="ECO:0000313" key="3">
    <source>
        <dbReference type="Proteomes" id="UP000002432"/>
    </source>
</evidence>
<dbReference type="RefSeq" id="WP_011521342.1">
    <property type="nucleotide sequence ID" value="NC_008009.1"/>
</dbReference>
<evidence type="ECO:0000313" key="2">
    <source>
        <dbReference type="EMBL" id="ABF39540.1"/>
    </source>
</evidence>
<keyword evidence="3" id="KW-1185">Reference proteome</keyword>
<evidence type="ECO:0000256" key="1">
    <source>
        <dbReference type="SAM" id="SignalP"/>
    </source>
</evidence>
<dbReference type="HOGENOM" id="CLU_046986_0_0_0"/>
<dbReference type="AlphaFoldDB" id="Q1IUB0"/>
<feature type="signal peptide" evidence="1">
    <location>
        <begin position="1"/>
        <end position="21"/>
    </location>
</feature>
<gene>
    <name evidence="2" type="ordered locus">Acid345_0535</name>
</gene>
<protein>
    <submittedName>
        <fullName evidence="2">Uncharacterized protein</fullName>
    </submittedName>
</protein>
<keyword evidence="1" id="KW-0732">Signal</keyword>
<sequence>MLRKSLTVIAVCLLPLSASLAQTTPPSCHSAAAGQNGSLAGYVPFGPSSPWNQDVSKATVDPNSSAIIGYVGTTKPLHPDFGAGLYQGSTMGIPYIVVTSATPNATIHFTDSPGESDPSPMPVPKTAPIEGYPAPGSGDRHVLVLNTTTCWLYELYSAYPNTDGSWNAGSAAIFDLSTTAYRPWGWTSADAAGLPIFAGLVRYDEIVNGHIDHALRFTLHNSKQAMISPARHWAANSSDTLAAPMGLRFRLKASVDISKYSKTNQIILTALKKYGMIMADNGTSMYLSGTPDDRWSNDDLHNLTQLTANDFEVIKPTAVYTTLPTGASPVITSFTASAYSITAGTKVTLSWAATGATYYSVAPLGMQRGTWMTVAPTKTTTYTLYATGSYGRTQATLTITVH</sequence>
<dbReference type="KEGG" id="aba:Acid345_0535"/>
<name>Q1IUB0_KORVE</name>
<dbReference type="Proteomes" id="UP000002432">
    <property type="component" value="Chromosome"/>
</dbReference>
<organism evidence="2 3">
    <name type="scientific">Koribacter versatilis (strain Ellin345)</name>
    <dbReference type="NCBI Taxonomy" id="204669"/>
    <lineage>
        <taxon>Bacteria</taxon>
        <taxon>Pseudomonadati</taxon>
        <taxon>Acidobacteriota</taxon>
        <taxon>Terriglobia</taxon>
        <taxon>Terriglobales</taxon>
        <taxon>Candidatus Korobacteraceae</taxon>
        <taxon>Candidatus Korobacter</taxon>
    </lineage>
</organism>
<reference evidence="2 3" key="1">
    <citation type="journal article" date="2009" name="Appl. Environ. Microbiol.">
        <title>Three genomes from the phylum Acidobacteria provide insight into the lifestyles of these microorganisms in soils.</title>
        <authorList>
            <person name="Ward N.L."/>
            <person name="Challacombe J.F."/>
            <person name="Janssen P.H."/>
            <person name="Henrissat B."/>
            <person name="Coutinho P.M."/>
            <person name="Wu M."/>
            <person name="Xie G."/>
            <person name="Haft D.H."/>
            <person name="Sait M."/>
            <person name="Badger J."/>
            <person name="Barabote R.D."/>
            <person name="Bradley B."/>
            <person name="Brettin T.S."/>
            <person name="Brinkac L.M."/>
            <person name="Bruce D."/>
            <person name="Creasy T."/>
            <person name="Daugherty S.C."/>
            <person name="Davidsen T.M."/>
            <person name="DeBoy R.T."/>
            <person name="Detter J.C."/>
            <person name="Dodson R.J."/>
            <person name="Durkin A.S."/>
            <person name="Ganapathy A."/>
            <person name="Gwinn-Giglio M."/>
            <person name="Han C.S."/>
            <person name="Khouri H."/>
            <person name="Kiss H."/>
            <person name="Kothari S.P."/>
            <person name="Madupu R."/>
            <person name="Nelson K.E."/>
            <person name="Nelson W.C."/>
            <person name="Paulsen I."/>
            <person name="Penn K."/>
            <person name="Ren Q."/>
            <person name="Rosovitz M.J."/>
            <person name="Selengut J.D."/>
            <person name="Shrivastava S."/>
            <person name="Sullivan S.A."/>
            <person name="Tapia R."/>
            <person name="Thompson L.S."/>
            <person name="Watkins K.L."/>
            <person name="Yang Q."/>
            <person name="Yu C."/>
            <person name="Zafar N."/>
            <person name="Zhou L."/>
            <person name="Kuske C.R."/>
        </authorList>
    </citation>
    <scope>NUCLEOTIDE SEQUENCE [LARGE SCALE GENOMIC DNA]</scope>
    <source>
        <strain evidence="2 3">Ellin345</strain>
    </source>
</reference>
<dbReference type="eggNOG" id="ENOG502Z7NX">
    <property type="taxonomic scope" value="Bacteria"/>
</dbReference>
<dbReference type="EnsemblBacteria" id="ABF39540">
    <property type="protein sequence ID" value="ABF39540"/>
    <property type="gene ID" value="Acid345_0535"/>
</dbReference>
<proteinExistence type="predicted"/>
<dbReference type="EMBL" id="CP000360">
    <property type="protein sequence ID" value="ABF39540.1"/>
    <property type="molecule type" value="Genomic_DNA"/>
</dbReference>